<gene>
    <name evidence="1" type="ORF">L1987_60188</name>
</gene>
<dbReference type="EMBL" id="CM042037">
    <property type="protein sequence ID" value="KAI3742504.1"/>
    <property type="molecule type" value="Genomic_DNA"/>
</dbReference>
<accession>A0ACB9D7C1</accession>
<name>A0ACB9D7C1_9ASTR</name>
<reference evidence="1 2" key="2">
    <citation type="journal article" date="2022" name="Mol. Ecol. Resour.">
        <title>The genomes of chicory, endive, great burdock and yacon provide insights into Asteraceae paleo-polyploidization history and plant inulin production.</title>
        <authorList>
            <person name="Fan W."/>
            <person name="Wang S."/>
            <person name="Wang H."/>
            <person name="Wang A."/>
            <person name="Jiang F."/>
            <person name="Liu H."/>
            <person name="Zhao H."/>
            <person name="Xu D."/>
            <person name="Zhang Y."/>
        </authorList>
    </citation>
    <scope>NUCLEOTIDE SEQUENCE [LARGE SCALE GENOMIC DNA]</scope>
    <source>
        <strain evidence="2">cv. Yunnan</strain>
        <tissue evidence="1">Leaves</tissue>
    </source>
</reference>
<organism evidence="1 2">
    <name type="scientific">Smallanthus sonchifolius</name>
    <dbReference type="NCBI Taxonomy" id="185202"/>
    <lineage>
        <taxon>Eukaryota</taxon>
        <taxon>Viridiplantae</taxon>
        <taxon>Streptophyta</taxon>
        <taxon>Embryophyta</taxon>
        <taxon>Tracheophyta</taxon>
        <taxon>Spermatophyta</taxon>
        <taxon>Magnoliopsida</taxon>
        <taxon>eudicotyledons</taxon>
        <taxon>Gunneridae</taxon>
        <taxon>Pentapetalae</taxon>
        <taxon>asterids</taxon>
        <taxon>campanulids</taxon>
        <taxon>Asterales</taxon>
        <taxon>Asteraceae</taxon>
        <taxon>Asteroideae</taxon>
        <taxon>Heliantheae alliance</taxon>
        <taxon>Millerieae</taxon>
        <taxon>Smallanthus</taxon>
    </lineage>
</organism>
<evidence type="ECO:0000313" key="2">
    <source>
        <dbReference type="Proteomes" id="UP001056120"/>
    </source>
</evidence>
<reference evidence="2" key="1">
    <citation type="journal article" date="2022" name="Mol. Ecol. Resour.">
        <title>The genomes of chicory, endive, great burdock and yacon provide insights into Asteraceae palaeo-polyploidization history and plant inulin production.</title>
        <authorList>
            <person name="Fan W."/>
            <person name="Wang S."/>
            <person name="Wang H."/>
            <person name="Wang A."/>
            <person name="Jiang F."/>
            <person name="Liu H."/>
            <person name="Zhao H."/>
            <person name="Xu D."/>
            <person name="Zhang Y."/>
        </authorList>
    </citation>
    <scope>NUCLEOTIDE SEQUENCE [LARGE SCALE GENOMIC DNA]</scope>
    <source>
        <strain evidence="2">cv. Yunnan</strain>
    </source>
</reference>
<dbReference type="Proteomes" id="UP001056120">
    <property type="component" value="Linkage Group LG20"/>
</dbReference>
<comment type="caution">
    <text evidence="1">The sequence shown here is derived from an EMBL/GenBank/DDBJ whole genome shotgun (WGS) entry which is preliminary data.</text>
</comment>
<protein>
    <submittedName>
        <fullName evidence="1">Uncharacterized protein</fullName>
    </submittedName>
</protein>
<keyword evidence="2" id="KW-1185">Reference proteome</keyword>
<sequence length="177" mass="19222">MHTLICSLTDDETETANELGHEALVVEAQAADERGHEAPAAVEPIQSESIASARSTRPFREIRIVYTRKKRKPETGPSAEPVTKKAKEDVPSTIKISQSSRARHDLTTDGEPMDCSMKKKLDAESHNVEAVEAILVVAKQQMVTIGENVEAAVALATTCLMMFAVMICAGGIARFPY</sequence>
<proteinExistence type="predicted"/>
<evidence type="ECO:0000313" key="1">
    <source>
        <dbReference type="EMBL" id="KAI3742504.1"/>
    </source>
</evidence>